<dbReference type="RefSeq" id="WP_014875193.1">
    <property type="nucleotide sequence ID" value="NZ_CP010595.1"/>
</dbReference>
<dbReference type="GeneID" id="57288922"/>
<dbReference type="AlphaFoldDB" id="A0A2I7HYR1"/>
<evidence type="ECO:0000259" key="1">
    <source>
        <dbReference type="PROSITE" id="PS51186"/>
    </source>
</evidence>
<organism evidence="2 3">
    <name type="scientific">Phaeobacter inhibens</name>
    <dbReference type="NCBI Taxonomy" id="221822"/>
    <lineage>
        <taxon>Bacteria</taxon>
        <taxon>Pseudomonadati</taxon>
        <taxon>Pseudomonadota</taxon>
        <taxon>Alphaproteobacteria</taxon>
        <taxon>Rhodobacterales</taxon>
        <taxon>Roseobacteraceae</taxon>
        <taxon>Phaeobacter</taxon>
    </lineage>
</organism>
<dbReference type="Proteomes" id="UP000236447">
    <property type="component" value="Chromosome"/>
</dbReference>
<proteinExistence type="predicted"/>
<dbReference type="PROSITE" id="PS51186">
    <property type="entry name" value="GNAT"/>
    <property type="match status" value="1"/>
</dbReference>
<accession>A0A2I7HYR1</accession>
<reference evidence="2 3" key="2">
    <citation type="journal article" date="2017" name="Genome Biol. Evol.">
        <title>Trajectories and Drivers of Genome Evolution in Surface-Associated Marine Phaeobacter.</title>
        <authorList>
            <person name="Freese H.M."/>
            <person name="Sikorski J."/>
            <person name="Bunk B."/>
            <person name="Scheuner C."/>
            <person name="Meier-Kolthoff J.P."/>
            <person name="Sproer C."/>
            <person name="Gram L."/>
            <person name="Overmann J."/>
        </authorList>
    </citation>
    <scope>NUCLEOTIDE SEQUENCE [LARGE SCALE GENOMIC DNA]</scope>
    <source>
        <strain evidence="2 3">P88</strain>
    </source>
</reference>
<dbReference type="OMA" id="HAVHVAH"/>
<dbReference type="InterPro" id="IPR016181">
    <property type="entry name" value="Acyl_CoA_acyltransferase"/>
</dbReference>
<evidence type="ECO:0000313" key="3">
    <source>
        <dbReference type="Proteomes" id="UP000236447"/>
    </source>
</evidence>
<protein>
    <submittedName>
        <fullName evidence="2">Acetyltransferase domain-containing protein</fullName>
    </submittedName>
</protein>
<gene>
    <name evidence="2" type="ORF">PhaeoP88_02251</name>
</gene>
<evidence type="ECO:0000313" key="2">
    <source>
        <dbReference type="EMBL" id="AUQ99610.1"/>
    </source>
</evidence>
<dbReference type="InterPro" id="IPR000182">
    <property type="entry name" value="GNAT_dom"/>
</dbReference>
<dbReference type="CDD" id="cd04301">
    <property type="entry name" value="NAT_SF"/>
    <property type="match status" value="1"/>
</dbReference>
<reference evidence="2 3" key="1">
    <citation type="journal article" date="2017" name="Front. Microbiol.">
        <title>Phaeobacter piscinae sp. nov., a species of the Roseobacter group and potential aquaculture probiont.</title>
        <authorList>
            <person name="Sonnenschein E.C."/>
            <person name="Phippen C.B.W."/>
            <person name="Nielsen K.F."/>
            <person name="Mateiu R.V."/>
            <person name="Melchiorsen J."/>
            <person name="Gram L."/>
            <person name="Overmann J."/>
            <person name="Freese H.M."/>
        </authorList>
    </citation>
    <scope>NUCLEOTIDE SEQUENCE [LARGE SCALE GENOMIC DNA]</scope>
    <source>
        <strain evidence="2 3">P88</strain>
    </source>
</reference>
<dbReference type="Gene3D" id="3.40.630.30">
    <property type="match status" value="1"/>
</dbReference>
<dbReference type="EMBL" id="CP010725">
    <property type="protein sequence ID" value="AUQ99610.1"/>
    <property type="molecule type" value="Genomic_DNA"/>
</dbReference>
<dbReference type="GO" id="GO:0016747">
    <property type="term" value="F:acyltransferase activity, transferring groups other than amino-acyl groups"/>
    <property type="evidence" value="ECO:0007669"/>
    <property type="project" value="InterPro"/>
</dbReference>
<feature type="domain" description="N-acetyltransferase" evidence="1">
    <location>
        <begin position="1"/>
        <end position="157"/>
    </location>
</feature>
<dbReference type="SUPFAM" id="SSF55729">
    <property type="entry name" value="Acyl-CoA N-acyltransferases (Nat)"/>
    <property type="match status" value="1"/>
</dbReference>
<name>A0A2I7HYR1_9RHOB</name>
<keyword evidence="2" id="KW-0808">Transferase</keyword>
<sequence>MDLIDISPEDAHRLIPLLQDLHALHVAHQPDRYPAAPDDAALTRWLTEWLSETSVTARAAVSPQGSVMGYMIYGIEHRPALPVRQAETRAMLHHIAVSESWRRMGVGSALIADLKRAVAAQGIQIVATTYAPFNSASAALMARMGLKPVNVMAEWRG</sequence>
<dbReference type="Pfam" id="PF00583">
    <property type="entry name" value="Acetyltransf_1"/>
    <property type="match status" value="1"/>
</dbReference>